<accession>A0AAQ3U0L1</accession>
<feature type="region of interest" description="Disordered" evidence="1">
    <location>
        <begin position="59"/>
        <end position="78"/>
    </location>
</feature>
<dbReference type="EMBL" id="CP144750">
    <property type="protein sequence ID" value="WVZ82759.1"/>
    <property type="molecule type" value="Genomic_DNA"/>
</dbReference>
<dbReference type="AlphaFoldDB" id="A0AAQ3U0L1"/>
<evidence type="ECO:0000256" key="1">
    <source>
        <dbReference type="SAM" id="MobiDB-lite"/>
    </source>
</evidence>
<protein>
    <submittedName>
        <fullName evidence="2">Uncharacterized protein</fullName>
    </submittedName>
</protein>
<proteinExistence type="predicted"/>
<organism evidence="2 3">
    <name type="scientific">Paspalum notatum var. saurae</name>
    <dbReference type="NCBI Taxonomy" id="547442"/>
    <lineage>
        <taxon>Eukaryota</taxon>
        <taxon>Viridiplantae</taxon>
        <taxon>Streptophyta</taxon>
        <taxon>Embryophyta</taxon>
        <taxon>Tracheophyta</taxon>
        <taxon>Spermatophyta</taxon>
        <taxon>Magnoliopsida</taxon>
        <taxon>Liliopsida</taxon>
        <taxon>Poales</taxon>
        <taxon>Poaceae</taxon>
        <taxon>PACMAD clade</taxon>
        <taxon>Panicoideae</taxon>
        <taxon>Andropogonodae</taxon>
        <taxon>Paspaleae</taxon>
        <taxon>Paspalinae</taxon>
        <taxon>Paspalum</taxon>
    </lineage>
</organism>
<evidence type="ECO:0000313" key="3">
    <source>
        <dbReference type="Proteomes" id="UP001341281"/>
    </source>
</evidence>
<feature type="region of interest" description="Disordered" evidence="1">
    <location>
        <begin position="92"/>
        <end position="174"/>
    </location>
</feature>
<name>A0AAQ3U0L1_PASNO</name>
<gene>
    <name evidence="2" type="ORF">U9M48_029988</name>
</gene>
<dbReference type="Proteomes" id="UP001341281">
    <property type="component" value="Chromosome 06"/>
</dbReference>
<keyword evidence="3" id="KW-1185">Reference proteome</keyword>
<evidence type="ECO:0000313" key="2">
    <source>
        <dbReference type="EMBL" id="WVZ82759.1"/>
    </source>
</evidence>
<reference evidence="2 3" key="1">
    <citation type="submission" date="2024-02" db="EMBL/GenBank/DDBJ databases">
        <title>High-quality chromosome-scale genome assembly of Pensacola bahiagrass (Paspalum notatum Flugge var. saurae).</title>
        <authorList>
            <person name="Vega J.M."/>
            <person name="Podio M."/>
            <person name="Orjuela J."/>
            <person name="Siena L.A."/>
            <person name="Pessino S.C."/>
            <person name="Combes M.C."/>
            <person name="Mariac C."/>
            <person name="Albertini E."/>
            <person name="Pupilli F."/>
            <person name="Ortiz J.P.A."/>
            <person name="Leblanc O."/>
        </authorList>
    </citation>
    <scope>NUCLEOTIDE SEQUENCE [LARGE SCALE GENOMIC DNA]</scope>
    <source>
        <strain evidence="2">R1</strain>
        <tissue evidence="2">Leaf</tissue>
    </source>
</reference>
<sequence>MAQPRGSWPSTAGSLGATLHTTLLLRPSVLAVVASHIAALPMLALGRPMELPIGSAAQERRSPGLTPGSGDGRPGCLLLQTDEAGEQGVDLLLGDGRRKRRRGTGGSQAAGDGDPFAGIYGVLPRCPPPARRSSGLRRPLRAAAPPPASPQRRSSPMWQAECCGGSSPAARQRD</sequence>